<dbReference type="KEGG" id="meg:DKB62_11090"/>
<dbReference type="InterPro" id="IPR000719">
    <property type="entry name" value="Prot_kinase_dom"/>
</dbReference>
<dbReference type="Proteomes" id="UP000254337">
    <property type="component" value="Chromosome"/>
</dbReference>
<name>A0A346B1R3_9FIRM</name>
<accession>A0A346B1R3</accession>
<dbReference type="Pfam" id="PF10707">
    <property type="entry name" value="YrbL-PhoP_reg"/>
    <property type="match status" value="1"/>
</dbReference>
<dbReference type="GO" id="GO:0005524">
    <property type="term" value="F:ATP binding"/>
    <property type="evidence" value="ECO:0007669"/>
    <property type="project" value="InterPro"/>
</dbReference>
<protein>
    <recommendedName>
        <fullName evidence="1">Protein kinase domain-containing protein</fullName>
    </recommendedName>
</protein>
<dbReference type="InterPro" id="IPR019647">
    <property type="entry name" value="PhoP_reg_network_YrbL"/>
</dbReference>
<organism evidence="2 3">
    <name type="scientific">Megasphaera stantonii</name>
    <dbReference type="NCBI Taxonomy" id="2144175"/>
    <lineage>
        <taxon>Bacteria</taxon>
        <taxon>Bacillati</taxon>
        <taxon>Bacillota</taxon>
        <taxon>Negativicutes</taxon>
        <taxon>Veillonellales</taxon>
        <taxon>Veillonellaceae</taxon>
        <taxon>Megasphaera</taxon>
    </lineage>
</organism>
<evidence type="ECO:0000313" key="2">
    <source>
        <dbReference type="EMBL" id="AXL22056.1"/>
    </source>
</evidence>
<dbReference type="PROSITE" id="PS50011">
    <property type="entry name" value="PROTEIN_KINASE_DOM"/>
    <property type="match status" value="1"/>
</dbReference>
<evidence type="ECO:0000313" key="3">
    <source>
        <dbReference type="Proteomes" id="UP000254337"/>
    </source>
</evidence>
<reference evidence="2 3" key="1">
    <citation type="submission" date="2018-05" db="EMBL/GenBank/DDBJ databases">
        <title>Complete genome sequence of Megasphaera sp. AJH120T, isolated from the ceca of a chicken.</title>
        <authorList>
            <person name="Maki J."/>
            <person name="Looft T."/>
        </authorList>
    </citation>
    <scope>NUCLEOTIDE SEQUENCE [LARGE SCALE GENOMIC DNA]</scope>
    <source>
        <strain evidence="2 3">AJH120</strain>
    </source>
</reference>
<dbReference type="OrthoDB" id="595236at2"/>
<keyword evidence="3" id="KW-1185">Reference proteome</keyword>
<dbReference type="InterPro" id="IPR011009">
    <property type="entry name" value="Kinase-like_dom_sf"/>
</dbReference>
<evidence type="ECO:0000259" key="1">
    <source>
        <dbReference type="PROSITE" id="PS50011"/>
    </source>
</evidence>
<dbReference type="SUPFAM" id="SSF56112">
    <property type="entry name" value="Protein kinase-like (PK-like)"/>
    <property type="match status" value="1"/>
</dbReference>
<dbReference type="EMBL" id="CP029462">
    <property type="protein sequence ID" value="AXL22056.1"/>
    <property type="molecule type" value="Genomic_DNA"/>
</dbReference>
<feature type="domain" description="Protein kinase" evidence="1">
    <location>
        <begin position="32"/>
        <end position="204"/>
    </location>
</feature>
<proteinExistence type="predicted"/>
<gene>
    <name evidence="2" type="ORF">DKB62_11090</name>
</gene>
<dbReference type="GO" id="GO:0004672">
    <property type="term" value="F:protein kinase activity"/>
    <property type="evidence" value="ECO:0007669"/>
    <property type="project" value="InterPro"/>
</dbReference>
<dbReference type="AlphaFoldDB" id="A0A346B1R3"/>
<sequence>MCNSPFSLFQIPLLSLNDQSGDISMETTIITLTDDLFIGKGYHKKCYRHPHDPGLCIKMAYSDEGQKDLDREIKYLKVLKRKNKNYDILPAYYGPIETNLGTGHVYEFIQDINGGQCKTLTDYLQDPTLLNSNVSMLIEELQKLKTDLIENEIITMDIFPTNILVQWRGESNYRLRVINDMGSPALIPLEYYFSSIAKAKIMSL</sequence>